<keyword evidence="1" id="KW-0472">Membrane</keyword>
<keyword evidence="1" id="KW-1133">Transmembrane helix</keyword>
<dbReference type="EMBL" id="JYDL01000089">
    <property type="protein sequence ID" value="KRX17360.1"/>
    <property type="molecule type" value="Genomic_DNA"/>
</dbReference>
<keyword evidence="1" id="KW-0812">Transmembrane</keyword>
<dbReference type="InterPro" id="IPR029057">
    <property type="entry name" value="PRTase-like"/>
</dbReference>
<evidence type="ECO:0000313" key="3">
    <source>
        <dbReference type="Proteomes" id="UP000054630"/>
    </source>
</evidence>
<feature type="transmembrane region" description="Helical" evidence="1">
    <location>
        <begin position="35"/>
        <end position="58"/>
    </location>
</feature>
<keyword evidence="3" id="KW-1185">Reference proteome</keyword>
<accession>A0A0V0RS87</accession>
<name>A0A0V0RS87_9BILA</name>
<organism evidence="2 3">
    <name type="scientific">Trichinella nelsoni</name>
    <dbReference type="NCBI Taxonomy" id="6336"/>
    <lineage>
        <taxon>Eukaryota</taxon>
        <taxon>Metazoa</taxon>
        <taxon>Ecdysozoa</taxon>
        <taxon>Nematoda</taxon>
        <taxon>Enoplea</taxon>
        <taxon>Dorylaimia</taxon>
        <taxon>Trichinellida</taxon>
        <taxon>Trichinellidae</taxon>
        <taxon>Trichinella</taxon>
    </lineage>
</organism>
<proteinExistence type="predicted"/>
<protein>
    <submittedName>
        <fullName evidence="2">Uncharacterized protein</fullName>
    </submittedName>
</protein>
<dbReference type="AlphaFoldDB" id="A0A0V0RS87"/>
<dbReference type="OrthoDB" id="363185at2759"/>
<dbReference type="Gene3D" id="3.40.50.2020">
    <property type="match status" value="1"/>
</dbReference>
<feature type="non-terminal residue" evidence="2">
    <location>
        <position position="81"/>
    </location>
</feature>
<dbReference type="Proteomes" id="UP000054630">
    <property type="component" value="Unassembled WGS sequence"/>
</dbReference>
<reference evidence="2 3" key="1">
    <citation type="submission" date="2015-01" db="EMBL/GenBank/DDBJ databases">
        <title>Evolution of Trichinella species and genotypes.</title>
        <authorList>
            <person name="Korhonen P.K."/>
            <person name="Edoardo P."/>
            <person name="Giuseppe L.R."/>
            <person name="Gasser R.B."/>
        </authorList>
    </citation>
    <scope>NUCLEOTIDE SEQUENCE [LARGE SCALE GENOMIC DNA]</scope>
    <source>
        <strain evidence="2">ISS37</strain>
    </source>
</reference>
<comment type="caution">
    <text evidence="2">The sequence shown here is derived from an EMBL/GenBank/DDBJ whole genome shotgun (WGS) entry which is preliminary data.</text>
</comment>
<evidence type="ECO:0000313" key="2">
    <source>
        <dbReference type="EMBL" id="KRX17360.1"/>
    </source>
</evidence>
<evidence type="ECO:0000256" key="1">
    <source>
        <dbReference type="SAM" id="Phobius"/>
    </source>
</evidence>
<sequence length="81" mass="9230">MKIPFIPIRKHEKLPGKLITISYEYGYIRNARRQLIAKGCLIMCFCLMTSLQLVSLFMKQFFDILCTAAAAVKLIEKSSAT</sequence>
<gene>
    <name evidence="2" type="ORF">T07_14686</name>
</gene>